<evidence type="ECO:0000313" key="1">
    <source>
        <dbReference type="EMBL" id="KRG22660.1"/>
    </source>
</evidence>
<dbReference type="EMBL" id="LKAJ02000001">
    <property type="protein sequence ID" value="MCS5711975.1"/>
    <property type="molecule type" value="Genomic_DNA"/>
</dbReference>
<name>A0A0Q9Z056_9GAMM</name>
<evidence type="ECO:0000313" key="3">
    <source>
        <dbReference type="Proteomes" id="UP000051497"/>
    </source>
</evidence>
<gene>
    <name evidence="1" type="ORF">HT99x_00198</name>
    <name evidence="2" type="ORF">HT99x_011080</name>
</gene>
<dbReference type="RefSeq" id="WP_075064850.1">
    <property type="nucleotide sequence ID" value="NZ_LKAJ02000001.1"/>
</dbReference>
<evidence type="ECO:0000313" key="2">
    <source>
        <dbReference type="EMBL" id="MCS5711975.1"/>
    </source>
</evidence>
<proteinExistence type="predicted"/>
<dbReference type="AlphaFoldDB" id="A0A0Q9Z056"/>
<protein>
    <submittedName>
        <fullName evidence="1">Uncharacterized protein</fullName>
    </submittedName>
</protein>
<keyword evidence="3" id="KW-1185">Reference proteome</keyword>
<comment type="caution">
    <text evidence="1">The sequence shown here is derived from an EMBL/GenBank/DDBJ whole genome shotgun (WGS) entry which is preliminary data.</text>
</comment>
<sequence length="78" mass="8660">MRILTKENLDVISGGSLCGEAIIRDIENFDADFDPTQYCTKAQYIKYATALIDKIYEPNGFGSLSDPVVIDIIKSLDL</sequence>
<reference evidence="1" key="1">
    <citation type="submission" date="2015-09" db="EMBL/GenBank/DDBJ databases">
        <title>Draft Genome Sequences of Two Novel Amoeba-resistant Intranuclear Bacteria, Candidatus Berkiella cookevillensis and Candidatus Berkiella aquae.</title>
        <authorList>
            <person name="Mehari Y.T."/>
            <person name="Arivett B.A."/>
            <person name="Farone A.L."/>
            <person name="Gunderson J.H."/>
            <person name="Farone M.B."/>
        </authorList>
    </citation>
    <scope>NUCLEOTIDE SEQUENCE [LARGE SCALE GENOMIC DNA]</scope>
    <source>
        <strain evidence="1">HT99</strain>
    </source>
</reference>
<organism evidence="1">
    <name type="scientific">Candidatus Berkiella aquae</name>
    <dbReference type="NCBI Taxonomy" id="295108"/>
    <lineage>
        <taxon>Bacteria</taxon>
        <taxon>Pseudomonadati</taxon>
        <taxon>Pseudomonadota</taxon>
        <taxon>Gammaproteobacteria</taxon>
        <taxon>Candidatus Berkiellales</taxon>
        <taxon>Candidatus Berkiellaceae</taxon>
        <taxon>Candidatus Berkiella</taxon>
    </lineage>
</organism>
<accession>A0A0Q9Z056</accession>
<dbReference type="EMBL" id="LKAJ01000001">
    <property type="protein sequence ID" value="KRG22660.1"/>
    <property type="molecule type" value="Genomic_DNA"/>
</dbReference>
<reference evidence="2" key="3">
    <citation type="submission" date="2021-06" db="EMBL/GenBank/DDBJ databases">
        <title>Genomic Description and Analysis of Intracellular Bacteria, Candidatus Berkiella cookevillensis and Candidatus Berkiella aquae.</title>
        <authorList>
            <person name="Kidane D.T."/>
            <person name="Mehari Y.T."/>
            <person name="Rice F.C."/>
            <person name="Arivett B.A."/>
            <person name="Farone A.L."/>
            <person name="Berk S.G."/>
            <person name="Farone M.B."/>
        </authorList>
    </citation>
    <scope>NUCLEOTIDE SEQUENCE</scope>
    <source>
        <strain evidence="2">HT99</strain>
    </source>
</reference>
<dbReference type="Proteomes" id="UP000051497">
    <property type="component" value="Unassembled WGS sequence"/>
</dbReference>
<reference evidence="2" key="2">
    <citation type="journal article" date="2016" name="Genome Announc.">
        <title>Draft Genome Sequences of Two Novel Amoeba-Resistant Intranuclear Bacteria, 'Candidatus Berkiella cookevillensis' and 'Candidatus Berkiella aquae'.</title>
        <authorList>
            <person name="Mehari Y.T."/>
            <person name="Arivett B.A."/>
            <person name="Farone A.L."/>
            <person name="Gunderson J.H."/>
            <person name="Farone M.B."/>
        </authorList>
    </citation>
    <scope>NUCLEOTIDE SEQUENCE</scope>
    <source>
        <strain evidence="2">HT99</strain>
    </source>
</reference>